<accession>A0A2M7K1G9</accession>
<keyword evidence="2" id="KW-0560">Oxidoreductase</keyword>
<dbReference type="EMBL" id="PFIK01000032">
    <property type="protein sequence ID" value="PIX30108.1"/>
    <property type="molecule type" value="Genomic_DNA"/>
</dbReference>
<dbReference type="Pfam" id="PF04321">
    <property type="entry name" value="RmlD_sub_bind"/>
    <property type="match status" value="1"/>
</dbReference>
<dbReference type="InterPro" id="IPR036291">
    <property type="entry name" value="NAD(P)-bd_dom_sf"/>
</dbReference>
<dbReference type="PANTHER" id="PTHR10491">
    <property type="entry name" value="DTDP-4-DEHYDRORHAMNOSE REDUCTASE"/>
    <property type="match status" value="1"/>
</dbReference>
<organism evidence="4 5">
    <name type="scientific">Candidatus Berkelbacteria bacterium CG_4_8_14_3_um_filter_42_13</name>
    <dbReference type="NCBI Taxonomy" id="1974505"/>
    <lineage>
        <taxon>Bacteria</taxon>
        <taxon>Candidatus Berkelbacteria</taxon>
    </lineage>
</organism>
<comment type="caution">
    <text evidence="4">The sequence shown here is derived from an EMBL/GenBank/DDBJ whole genome shotgun (WGS) entry which is preliminary data.</text>
</comment>
<name>A0A2M7K1G9_9BACT</name>
<proteinExistence type="inferred from homology"/>
<dbReference type="Gene3D" id="3.90.25.10">
    <property type="entry name" value="UDP-galactose 4-epimerase, domain 1"/>
    <property type="match status" value="1"/>
</dbReference>
<feature type="non-terminal residue" evidence="4">
    <location>
        <position position="1"/>
    </location>
</feature>
<dbReference type="GO" id="GO:0008831">
    <property type="term" value="F:dTDP-4-dehydrorhamnose reductase activity"/>
    <property type="evidence" value="ECO:0007669"/>
    <property type="project" value="UniProtKB-EC"/>
</dbReference>
<dbReference type="Gene3D" id="3.40.50.720">
    <property type="entry name" value="NAD(P)-binding Rossmann-like Domain"/>
    <property type="match status" value="1"/>
</dbReference>
<reference evidence="5" key="1">
    <citation type="submission" date="2017-09" db="EMBL/GenBank/DDBJ databases">
        <title>Depth-based differentiation of microbial function through sediment-hosted aquifers and enrichment of novel symbionts in the deep terrestrial subsurface.</title>
        <authorList>
            <person name="Probst A.J."/>
            <person name="Ladd B."/>
            <person name="Jarett J.K."/>
            <person name="Geller-Mcgrath D.E."/>
            <person name="Sieber C.M.K."/>
            <person name="Emerson J.B."/>
            <person name="Anantharaman K."/>
            <person name="Thomas B.C."/>
            <person name="Malmstrom R."/>
            <person name="Stieglmeier M."/>
            <person name="Klingl A."/>
            <person name="Woyke T."/>
            <person name="Ryan C.M."/>
            <person name="Banfield J.F."/>
        </authorList>
    </citation>
    <scope>NUCLEOTIDE SEQUENCE [LARGE SCALE GENOMIC DNA]</scope>
</reference>
<gene>
    <name evidence="4" type="ORF">COZ63_01460</name>
</gene>
<dbReference type="EC" id="1.1.1.133" evidence="2"/>
<comment type="pathway">
    <text evidence="2">Carbohydrate biosynthesis; dTDP-L-rhamnose biosynthesis.</text>
</comment>
<evidence type="ECO:0000259" key="3">
    <source>
        <dbReference type="Pfam" id="PF04321"/>
    </source>
</evidence>
<comment type="similarity">
    <text evidence="1 2">Belongs to the dTDP-4-dehydrorhamnose reductase family.</text>
</comment>
<evidence type="ECO:0000313" key="4">
    <source>
        <dbReference type="EMBL" id="PIX30108.1"/>
    </source>
</evidence>
<dbReference type="GO" id="GO:0019305">
    <property type="term" value="P:dTDP-rhamnose biosynthetic process"/>
    <property type="evidence" value="ECO:0007669"/>
    <property type="project" value="UniProtKB-UniPathway"/>
</dbReference>
<dbReference type="PANTHER" id="PTHR10491:SF4">
    <property type="entry name" value="METHIONINE ADENOSYLTRANSFERASE 2 SUBUNIT BETA"/>
    <property type="match status" value="1"/>
</dbReference>
<dbReference type="GO" id="GO:0005829">
    <property type="term" value="C:cytosol"/>
    <property type="evidence" value="ECO:0007669"/>
    <property type="project" value="TreeGrafter"/>
</dbReference>
<dbReference type="CDD" id="cd05254">
    <property type="entry name" value="dTDP_HR_like_SDR_e"/>
    <property type="match status" value="1"/>
</dbReference>
<dbReference type="AlphaFoldDB" id="A0A2M7K1G9"/>
<keyword evidence="2" id="KW-0521">NADP</keyword>
<dbReference type="Proteomes" id="UP000229924">
    <property type="component" value="Unassembled WGS sequence"/>
</dbReference>
<evidence type="ECO:0000256" key="1">
    <source>
        <dbReference type="ARBA" id="ARBA00010944"/>
    </source>
</evidence>
<protein>
    <recommendedName>
        <fullName evidence="2">dTDP-4-dehydrorhamnose reductase</fullName>
        <ecNumber evidence="2">1.1.1.133</ecNumber>
    </recommendedName>
</protein>
<comment type="function">
    <text evidence="2">Catalyzes the reduction of dTDP-6-deoxy-L-lyxo-4-hexulose to yield dTDP-L-rhamnose.</text>
</comment>
<dbReference type="SUPFAM" id="SSF51735">
    <property type="entry name" value="NAD(P)-binding Rossmann-fold domains"/>
    <property type="match status" value="1"/>
</dbReference>
<dbReference type="InterPro" id="IPR029903">
    <property type="entry name" value="RmlD-like-bd"/>
</dbReference>
<evidence type="ECO:0000313" key="5">
    <source>
        <dbReference type="Proteomes" id="UP000229924"/>
    </source>
</evidence>
<evidence type="ECO:0000256" key="2">
    <source>
        <dbReference type="RuleBase" id="RU364082"/>
    </source>
</evidence>
<dbReference type="UniPathway" id="UPA00124"/>
<dbReference type="InterPro" id="IPR005913">
    <property type="entry name" value="dTDP_dehydrorham_reduct"/>
</dbReference>
<sequence length="182" mass="20217">TENDQPKPLSIYGQTKYDGEKAVQKIGGKYFILRTAWLYSPYGKNFVKTIAKLGKEKEELKVVSDQIGCPTYTYDLAIVIKKLIEKASSSQLAANSLFGLYHYAGAGQCSWFEFATEIVSRSGGTARVLPQTSEEFAAGRGDAVTAARPAYSVLDCSKIQKLGIELKSWRESLKKCIEIWKK</sequence>
<feature type="domain" description="RmlD-like substrate binding" evidence="3">
    <location>
        <begin position="1"/>
        <end position="178"/>
    </location>
</feature>